<dbReference type="PANTHER" id="PTHR32487">
    <property type="entry name" value="3-OXO-DELTA(4,5)-STEROID 5-BETA-REDUCTASE"/>
    <property type="match status" value="1"/>
</dbReference>
<evidence type="ECO:0000313" key="2">
    <source>
        <dbReference type="Proteomes" id="UP000631114"/>
    </source>
</evidence>
<proteinExistence type="predicted"/>
<organism evidence="1 2">
    <name type="scientific">Coptis chinensis</name>
    <dbReference type="NCBI Taxonomy" id="261450"/>
    <lineage>
        <taxon>Eukaryota</taxon>
        <taxon>Viridiplantae</taxon>
        <taxon>Streptophyta</taxon>
        <taxon>Embryophyta</taxon>
        <taxon>Tracheophyta</taxon>
        <taxon>Spermatophyta</taxon>
        <taxon>Magnoliopsida</taxon>
        <taxon>Ranunculales</taxon>
        <taxon>Ranunculaceae</taxon>
        <taxon>Coptidoideae</taxon>
        <taxon>Coptis</taxon>
    </lineage>
</organism>
<keyword evidence="2" id="KW-1185">Reference proteome</keyword>
<protein>
    <submittedName>
        <fullName evidence="1">Uncharacterized protein</fullName>
    </submittedName>
</protein>
<dbReference type="OrthoDB" id="1638874at2759"/>
<evidence type="ECO:0000313" key="1">
    <source>
        <dbReference type="EMBL" id="KAF9600559.1"/>
    </source>
</evidence>
<reference evidence="1 2" key="1">
    <citation type="submission" date="2020-10" db="EMBL/GenBank/DDBJ databases">
        <title>The Coptis chinensis genome and diversification of protoberbering-type alkaloids.</title>
        <authorList>
            <person name="Wang B."/>
            <person name="Shu S."/>
            <person name="Song C."/>
            <person name="Liu Y."/>
        </authorList>
    </citation>
    <scope>NUCLEOTIDE SEQUENCE [LARGE SCALE GENOMIC DNA]</scope>
    <source>
        <strain evidence="1">HL-2020</strain>
        <tissue evidence="1">Leaf</tissue>
    </source>
</reference>
<gene>
    <name evidence="1" type="ORF">IFM89_010045</name>
</gene>
<dbReference type="PANTHER" id="PTHR32487:SF13">
    <property type="entry name" value="LOW QUALITY PROTEIN: IRIDOID SYNTHASE-LIKE"/>
    <property type="match status" value="1"/>
</dbReference>
<accession>A0A835HLJ0</accession>
<dbReference type="Gene3D" id="3.40.50.720">
    <property type="entry name" value="NAD(P)-binding Rossmann-like Domain"/>
    <property type="match status" value="1"/>
</dbReference>
<dbReference type="EMBL" id="JADFTS010000006">
    <property type="protein sequence ID" value="KAF9600559.1"/>
    <property type="molecule type" value="Genomic_DNA"/>
</dbReference>
<name>A0A835HLJ0_9MAGN</name>
<comment type="caution">
    <text evidence="1">The sequence shown here is derived from an EMBL/GenBank/DDBJ whole genome shotgun (WGS) entry which is preliminary data.</text>
</comment>
<dbReference type="Proteomes" id="UP000631114">
    <property type="component" value="Unassembled WGS sequence"/>
</dbReference>
<sequence>MEIFSCGRLWRFLSNVFDVEYEPYDEESEFDIVRVMKYKERVWDEIVEEIELEKTKMGEIASLEVLNVVLHFELQHVCSMNTSPEYGFFGYVDTFRSICLWVDRHREMKIIPTI</sequence>
<dbReference type="AlphaFoldDB" id="A0A835HLJ0"/>